<name>A0AAE1RF30_9SOLA</name>
<keyword evidence="1" id="KW-0812">Transmembrane</keyword>
<keyword evidence="1" id="KW-0472">Membrane</keyword>
<dbReference type="AlphaFoldDB" id="A0AAE1RF30"/>
<dbReference type="PANTHER" id="PTHR34290:SF2">
    <property type="entry name" value="OS04G0668800 PROTEIN"/>
    <property type="match status" value="1"/>
</dbReference>
<feature type="transmembrane region" description="Helical" evidence="1">
    <location>
        <begin position="260"/>
        <end position="282"/>
    </location>
</feature>
<evidence type="ECO:0000256" key="1">
    <source>
        <dbReference type="SAM" id="Phobius"/>
    </source>
</evidence>
<reference evidence="2" key="1">
    <citation type="submission" date="2023-12" db="EMBL/GenBank/DDBJ databases">
        <title>Genome assembly of Anisodus tanguticus.</title>
        <authorList>
            <person name="Wang Y.-J."/>
        </authorList>
    </citation>
    <scope>NUCLEOTIDE SEQUENCE</scope>
    <source>
        <strain evidence="2">KB-2021</strain>
        <tissue evidence="2">Leaf</tissue>
    </source>
</reference>
<proteinExistence type="predicted"/>
<dbReference type="Proteomes" id="UP001291623">
    <property type="component" value="Unassembled WGS sequence"/>
</dbReference>
<organism evidence="2 3">
    <name type="scientific">Anisodus tanguticus</name>
    <dbReference type="NCBI Taxonomy" id="243964"/>
    <lineage>
        <taxon>Eukaryota</taxon>
        <taxon>Viridiplantae</taxon>
        <taxon>Streptophyta</taxon>
        <taxon>Embryophyta</taxon>
        <taxon>Tracheophyta</taxon>
        <taxon>Spermatophyta</taxon>
        <taxon>Magnoliopsida</taxon>
        <taxon>eudicotyledons</taxon>
        <taxon>Gunneridae</taxon>
        <taxon>Pentapetalae</taxon>
        <taxon>asterids</taxon>
        <taxon>lamiids</taxon>
        <taxon>Solanales</taxon>
        <taxon>Solanaceae</taxon>
        <taxon>Solanoideae</taxon>
        <taxon>Hyoscyameae</taxon>
        <taxon>Anisodus</taxon>
    </lineage>
</organism>
<dbReference type="EMBL" id="JAVYJV010000016">
    <property type="protein sequence ID" value="KAK4350445.1"/>
    <property type="molecule type" value="Genomic_DNA"/>
</dbReference>
<protein>
    <recommendedName>
        <fullName evidence="4">Thiol-disulfide oxidoreductase DCC</fullName>
    </recommendedName>
</protein>
<dbReference type="InterPro" id="IPR044691">
    <property type="entry name" value="DCC1_Trx"/>
</dbReference>
<dbReference type="PANTHER" id="PTHR34290">
    <property type="entry name" value="SI:CH73-390P7.2"/>
    <property type="match status" value="1"/>
</dbReference>
<evidence type="ECO:0008006" key="4">
    <source>
        <dbReference type="Google" id="ProtNLM"/>
    </source>
</evidence>
<dbReference type="CDD" id="cd01659">
    <property type="entry name" value="TRX_superfamily"/>
    <property type="match status" value="1"/>
</dbReference>
<gene>
    <name evidence="2" type="ORF">RND71_029758</name>
</gene>
<sequence>MQMAFRVAAGPVVRRANISLLSLPAYFTTKFPSSSSQFLHNPIPLLNQNGPRYSIRAISGTTMDPVAPKKENDDQSPENWKIKMLYDGECPLCMREVDMLRERNKGYGTIKFLDISSDEYRPEENEGLDYKTVMGRIHAILSDGTVVTDVEAFRRLYEAVGLGWVYAITKYEPIATIADSVYGVWAKYRLQITGRPSLEEVLEARRKKVSSTVMKCVRTARLVKCKRFKVLKPAGVHQQSQIYFYALAEADLVYKCERPYTVALVLLAILIELYAEHLFSIVRHNSRI</sequence>
<comment type="caution">
    <text evidence="2">The sequence shown here is derived from an EMBL/GenBank/DDBJ whole genome shotgun (WGS) entry which is preliminary data.</text>
</comment>
<keyword evidence="1" id="KW-1133">Transmembrane helix</keyword>
<evidence type="ECO:0000313" key="3">
    <source>
        <dbReference type="Proteomes" id="UP001291623"/>
    </source>
</evidence>
<dbReference type="GO" id="GO:0015035">
    <property type="term" value="F:protein-disulfide reductase activity"/>
    <property type="evidence" value="ECO:0007669"/>
    <property type="project" value="InterPro"/>
</dbReference>
<accession>A0AAE1RF30</accession>
<dbReference type="Pfam" id="PF04134">
    <property type="entry name" value="DCC1-like"/>
    <property type="match status" value="1"/>
</dbReference>
<evidence type="ECO:0000313" key="2">
    <source>
        <dbReference type="EMBL" id="KAK4350445.1"/>
    </source>
</evidence>
<dbReference type="InterPro" id="IPR007263">
    <property type="entry name" value="DCC1-like"/>
</dbReference>
<keyword evidence="3" id="KW-1185">Reference proteome</keyword>